<dbReference type="AlphaFoldDB" id="A0A6A7N628"/>
<reference evidence="1 2" key="1">
    <citation type="submission" date="2019-10" db="EMBL/GenBank/DDBJ databases">
        <title>Two novel species isolated from a subtropical stream in China.</title>
        <authorList>
            <person name="Lu H."/>
        </authorList>
    </citation>
    <scope>NUCLEOTIDE SEQUENCE [LARGE SCALE GENOMIC DNA]</scope>
    <source>
        <strain evidence="1 2">FT29W</strain>
    </source>
</reference>
<organism evidence="1 2">
    <name type="scientific">Rugamonas aquatica</name>
    <dbReference type="NCBI Taxonomy" id="2743357"/>
    <lineage>
        <taxon>Bacteria</taxon>
        <taxon>Pseudomonadati</taxon>
        <taxon>Pseudomonadota</taxon>
        <taxon>Betaproteobacteria</taxon>
        <taxon>Burkholderiales</taxon>
        <taxon>Oxalobacteraceae</taxon>
        <taxon>Telluria group</taxon>
        <taxon>Rugamonas</taxon>
    </lineage>
</organism>
<gene>
    <name evidence="1" type="ORF">GEV02_19495</name>
</gene>
<name>A0A6A7N628_9BURK</name>
<dbReference type="RefSeq" id="WP_070272096.1">
    <property type="nucleotide sequence ID" value="NZ_WHUG01000008.1"/>
</dbReference>
<sequence>MDKIHYKGWEIVPTALPTTDRRWTASCDIERAGADGVEVFEGATMQFVRDTEDEAIAAACDEAIRQIDNIIANPLVRLA</sequence>
<proteinExistence type="predicted"/>
<evidence type="ECO:0000313" key="2">
    <source>
        <dbReference type="Proteomes" id="UP000440498"/>
    </source>
</evidence>
<accession>A0A6A7N628</accession>
<dbReference type="Proteomes" id="UP000440498">
    <property type="component" value="Unassembled WGS sequence"/>
</dbReference>
<dbReference type="Gene3D" id="3.30.160.350">
    <property type="match status" value="1"/>
</dbReference>
<evidence type="ECO:0000313" key="1">
    <source>
        <dbReference type="EMBL" id="MQA40342.1"/>
    </source>
</evidence>
<keyword evidence="2" id="KW-1185">Reference proteome</keyword>
<dbReference type="EMBL" id="WHUG01000008">
    <property type="protein sequence ID" value="MQA40342.1"/>
    <property type="molecule type" value="Genomic_DNA"/>
</dbReference>
<comment type="caution">
    <text evidence="1">The sequence shown here is derived from an EMBL/GenBank/DDBJ whole genome shotgun (WGS) entry which is preliminary data.</text>
</comment>
<protein>
    <submittedName>
        <fullName evidence="1">Uncharacterized protein</fullName>
    </submittedName>
</protein>